<dbReference type="Pfam" id="PF06253">
    <property type="entry name" value="MTTB"/>
    <property type="match status" value="1"/>
</dbReference>
<keyword evidence="3" id="KW-0808">Transferase</keyword>
<reference evidence="5 6" key="1">
    <citation type="submission" date="2023-06" db="EMBL/GenBank/DDBJ databases">
        <title>Parasedimentitalea psychrophila sp. nov., a psychrophilic bacterium isolated from deep-sea sediment.</title>
        <authorList>
            <person name="Li A."/>
        </authorList>
    </citation>
    <scope>NUCLEOTIDE SEQUENCE [LARGE SCALE GENOMIC DNA]</scope>
    <source>
        <strain evidence="5 6">QS115</strain>
    </source>
</reference>
<evidence type="ECO:0000256" key="4">
    <source>
        <dbReference type="SAM" id="MobiDB-lite"/>
    </source>
</evidence>
<dbReference type="EMBL" id="CP127247">
    <property type="protein sequence ID" value="WIY24378.1"/>
    <property type="molecule type" value="Genomic_DNA"/>
</dbReference>
<evidence type="ECO:0000256" key="3">
    <source>
        <dbReference type="ARBA" id="ARBA00022679"/>
    </source>
</evidence>
<evidence type="ECO:0000256" key="2">
    <source>
        <dbReference type="ARBA" id="ARBA00022603"/>
    </source>
</evidence>
<accession>A0A9Y2P5W2</accession>
<dbReference type="KEGG" id="ppso:QPJ95_17585"/>
<dbReference type="InterPro" id="IPR010426">
    <property type="entry name" value="MTTB_MeTrfase"/>
</dbReference>
<name>A0A9Y2P5W2_9RHOB</name>
<dbReference type="AlphaFoldDB" id="A0A9Y2P5W2"/>
<evidence type="ECO:0000313" key="6">
    <source>
        <dbReference type="Proteomes" id="UP001238334"/>
    </source>
</evidence>
<gene>
    <name evidence="5" type="ORF">QPJ95_17585</name>
</gene>
<dbReference type="Gene3D" id="3.20.20.480">
    <property type="entry name" value="Trimethylamine methyltransferase-like"/>
    <property type="match status" value="1"/>
</dbReference>
<comment type="similarity">
    <text evidence="1">Belongs to the trimethylamine methyltransferase family.</text>
</comment>
<keyword evidence="2 5" id="KW-0489">Methyltransferase</keyword>
<evidence type="ECO:0000256" key="1">
    <source>
        <dbReference type="ARBA" id="ARBA00007137"/>
    </source>
</evidence>
<evidence type="ECO:0000313" key="5">
    <source>
        <dbReference type="EMBL" id="WIY24378.1"/>
    </source>
</evidence>
<keyword evidence="6" id="KW-1185">Reference proteome</keyword>
<dbReference type="InterPro" id="IPR038601">
    <property type="entry name" value="MttB-like_sf"/>
</dbReference>
<dbReference type="Proteomes" id="UP001238334">
    <property type="component" value="Chromosome"/>
</dbReference>
<proteinExistence type="inferred from homology"/>
<sequence>MQHFSFLEDHEVKRIHDASLEILAQTGLLVRNKKARDRFAEHGANVDEPNEMVRIPPEVVERYLALVPPTITLRGRDPKYDVTFPRKLPVVATASSAPDIVDPVSGVTRRATSDDIARIAHVVNELDGFDVFSISVLADDAPDGHFNLSRFYPALKNCLKPVRTSVVNVEEAKKILKLGELVAGSPEAFWKRPFINFGYCSIVTPLTMDFDSTENLMFFAENGITAYGTVAPMGGINTPLSLPGMMTLINAEWLATMCLAQMSRAGTELIYNFLPVFADLRDGAYAPGAIEVGMMNSIVCQMARRYNVPAGGYLGLTNSKISDAQAGYEKSMSPLLGALSGVNFVVMGGLLDALMSLDFGQLAIDNEIACMIKRVREGVTFNEDTIALDDIKRIGPAGMFADAPMTLENMTTATFMPELADRDLRETWMENGSSTIHQRALNKAMAILSSPNHAALDAETDQRIKAHFQGIVAGDSTLPVGWKPFAIGGEKPQRARRQNRRSKKKMQV</sequence>
<dbReference type="GO" id="GO:0008168">
    <property type="term" value="F:methyltransferase activity"/>
    <property type="evidence" value="ECO:0007669"/>
    <property type="project" value="UniProtKB-KW"/>
</dbReference>
<dbReference type="RefSeq" id="WP_270921185.1">
    <property type="nucleotide sequence ID" value="NZ_CP127247.1"/>
</dbReference>
<protein>
    <submittedName>
        <fullName evidence="5">Trimethylamine methyltransferase family protein</fullName>
    </submittedName>
</protein>
<feature type="region of interest" description="Disordered" evidence="4">
    <location>
        <begin position="484"/>
        <end position="508"/>
    </location>
</feature>
<organism evidence="5 6">
    <name type="scientific">Parasedimentitalea psychrophila</name>
    <dbReference type="NCBI Taxonomy" id="2997337"/>
    <lineage>
        <taxon>Bacteria</taxon>
        <taxon>Pseudomonadati</taxon>
        <taxon>Pseudomonadota</taxon>
        <taxon>Alphaproteobacteria</taxon>
        <taxon>Rhodobacterales</taxon>
        <taxon>Paracoccaceae</taxon>
        <taxon>Parasedimentitalea</taxon>
    </lineage>
</organism>
<feature type="compositionally biased region" description="Basic residues" evidence="4">
    <location>
        <begin position="494"/>
        <end position="508"/>
    </location>
</feature>
<dbReference type="GO" id="GO:0015948">
    <property type="term" value="P:methanogenesis"/>
    <property type="evidence" value="ECO:0007669"/>
    <property type="project" value="InterPro"/>
</dbReference>
<dbReference type="GO" id="GO:0032259">
    <property type="term" value="P:methylation"/>
    <property type="evidence" value="ECO:0007669"/>
    <property type="project" value="UniProtKB-KW"/>
</dbReference>